<keyword evidence="1" id="KW-0175">Coiled coil</keyword>
<feature type="compositionally biased region" description="Basic and acidic residues" evidence="2">
    <location>
        <begin position="509"/>
        <end position="519"/>
    </location>
</feature>
<evidence type="ECO:0000256" key="2">
    <source>
        <dbReference type="SAM" id="MobiDB-lite"/>
    </source>
</evidence>
<name>A0A2G5UYE2_9PELO</name>
<feature type="region of interest" description="Disordered" evidence="2">
    <location>
        <begin position="495"/>
        <end position="625"/>
    </location>
</feature>
<keyword evidence="4" id="KW-1185">Reference proteome</keyword>
<sequence>MSVSKGFVLDDDGTHDNSSSKDSSTDSASENDSLEQKLGKMIQKCIFENQIAVQQTIQNLQMFTKLSGNEAYSMLLPLISLIKEKDNDSFKQVSDQEEIMKRLRESLQEKRERKVRVPDFVMKIFEWMLDKGLTSAEELEEEWKAARQTRIDLFSRLEDNTVQLECARKRAHDQTAKCEQVQKECDDLKMRNRKLCKQLEGARSKIRKMKVRQESEQKQFVLEKERSSVGSSEYNAELFEHMEKKSSSQVELKVSESEVAKIVPTEVKSEEEICDHKVENGFLSNGQSEIDTMAFREDSTEDKVDESVCMDIIEESTEGNVEDSKAVLCSGDQKSDEFQRCRTESTHDNIKDFKKIELVTETKQSNEKFTRGEINEGSRNVEVYQSQENVQSKEIGFQSVIEKFDTLASMDLKEQFHERIAVLETLTVIEEQINVSEIKIEPASENSKEKEESNVQDKKANDFWKSQGPPMRLLSMSSNLDQYEKESCVVFERDAPNEDPILTPGKPPPLEKQDPKKAGEGACGFVLETRTNRRIQEEPYPRKDPPVLSHSKDTSDSQVHLDEVQVFLHQEFRPRKDPPQPQLSPSKDTSVAQVNSDQLNLLLHQEFRPRKDPPHMHPDGTRGYEFQPEQLGVHLHQEFRPRKDPPCRKQQHPYMSPSQYCSRMFSCSNFVIDVH</sequence>
<accession>A0A2G5UYE2</accession>
<gene>
    <name evidence="3" type="primary">Cnig_chr_II.g4869</name>
    <name evidence="3" type="ORF">B9Z55_004869</name>
</gene>
<feature type="coiled-coil region" evidence="1">
    <location>
        <begin position="164"/>
        <end position="219"/>
    </location>
</feature>
<feature type="compositionally biased region" description="Polar residues" evidence="2">
    <location>
        <begin position="583"/>
        <end position="599"/>
    </location>
</feature>
<dbReference type="AlphaFoldDB" id="A0A2G5UYE2"/>
<feature type="compositionally biased region" description="Basic and acidic residues" evidence="2">
    <location>
        <begin position="605"/>
        <end position="622"/>
    </location>
</feature>
<evidence type="ECO:0000313" key="3">
    <source>
        <dbReference type="EMBL" id="PIC44529.1"/>
    </source>
</evidence>
<comment type="caution">
    <text evidence="3">The sequence shown here is derived from an EMBL/GenBank/DDBJ whole genome shotgun (WGS) entry which is preliminary data.</text>
</comment>
<feature type="compositionally biased region" description="Basic and acidic residues" evidence="2">
    <location>
        <begin position="530"/>
        <end position="563"/>
    </location>
</feature>
<protein>
    <submittedName>
        <fullName evidence="3">Uncharacterized protein</fullName>
    </submittedName>
</protein>
<dbReference type="EMBL" id="PDUG01000002">
    <property type="protein sequence ID" value="PIC44529.1"/>
    <property type="molecule type" value="Genomic_DNA"/>
</dbReference>
<proteinExistence type="predicted"/>
<feature type="compositionally biased region" description="Basic and acidic residues" evidence="2">
    <location>
        <begin position="443"/>
        <end position="462"/>
    </location>
</feature>
<reference evidence="4" key="1">
    <citation type="submission" date="2017-10" db="EMBL/GenBank/DDBJ databases">
        <title>Rapid genome shrinkage in a self-fertile nematode reveals novel sperm competition proteins.</title>
        <authorList>
            <person name="Yin D."/>
            <person name="Schwarz E.M."/>
            <person name="Thomas C.G."/>
            <person name="Felde R.L."/>
            <person name="Korf I.F."/>
            <person name="Cutter A.D."/>
            <person name="Schartner C.M."/>
            <person name="Ralston E.J."/>
            <person name="Meyer B.J."/>
            <person name="Haag E.S."/>
        </authorList>
    </citation>
    <scope>NUCLEOTIDE SEQUENCE [LARGE SCALE GENOMIC DNA]</scope>
    <source>
        <strain evidence="4">JU1422</strain>
    </source>
</reference>
<dbReference type="Proteomes" id="UP000230233">
    <property type="component" value="Chromosome II"/>
</dbReference>
<evidence type="ECO:0000256" key="1">
    <source>
        <dbReference type="SAM" id="Coils"/>
    </source>
</evidence>
<organism evidence="3 4">
    <name type="scientific">Caenorhabditis nigoni</name>
    <dbReference type="NCBI Taxonomy" id="1611254"/>
    <lineage>
        <taxon>Eukaryota</taxon>
        <taxon>Metazoa</taxon>
        <taxon>Ecdysozoa</taxon>
        <taxon>Nematoda</taxon>
        <taxon>Chromadorea</taxon>
        <taxon>Rhabditida</taxon>
        <taxon>Rhabditina</taxon>
        <taxon>Rhabditomorpha</taxon>
        <taxon>Rhabditoidea</taxon>
        <taxon>Rhabditidae</taxon>
        <taxon>Peloderinae</taxon>
        <taxon>Caenorhabditis</taxon>
    </lineage>
</organism>
<evidence type="ECO:0000313" key="4">
    <source>
        <dbReference type="Proteomes" id="UP000230233"/>
    </source>
</evidence>
<feature type="region of interest" description="Disordered" evidence="2">
    <location>
        <begin position="443"/>
        <end position="470"/>
    </location>
</feature>
<feature type="region of interest" description="Disordered" evidence="2">
    <location>
        <begin position="1"/>
        <end position="34"/>
    </location>
</feature>